<feature type="compositionally biased region" description="Basic and acidic residues" evidence="1">
    <location>
        <begin position="13"/>
        <end position="23"/>
    </location>
</feature>
<dbReference type="Proteomes" id="UP000006671">
    <property type="component" value="Unassembled WGS sequence"/>
</dbReference>
<dbReference type="RefSeq" id="XP_002680423.1">
    <property type="nucleotide sequence ID" value="XM_002680377.1"/>
</dbReference>
<name>D2V5N3_NAEGR</name>
<evidence type="ECO:0000313" key="2">
    <source>
        <dbReference type="EMBL" id="EFC47679.1"/>
    </source>
</evidence>
<dbReference type="AlphaFoldDB" id="D2V5N3"/>
<sequence length="677" mass="78460">MSQQGLPTRSKRIRNDKEEKAVDQSDENDAQEEKDVTLLDREEKEGLFETVGGLAIEKLEEKDCNIQSHFSMSNDTGSVVVIDQGSSFSKGMIFTKDSNGKFKEESIRFNVTPRAIASEFARTILYYTPSTDEYFLYKNPNSDSIPIHSLKKLFTVLEANTYIVKDENGTSFPLNVSLLMFKFIEKLLSAITWRKKQTKFTRKVDTFIFTVPTGTPQHVKALYKLNIFKAIQKCFEHGSALRLNNIYVIEEYLLLYYANINEQSTDQILMIIDFGHLTADVTVIDKLQTIIYANGEVGGVSMFHKVIEELTNENPFDVMRNIFESQDSVLPEKYQWLDKPFREVCKEIIQPILDAILQTNPEQVVLCGAFISNGYFKELVKSMLNFDKLQQYYDGNDFIRKDEFKPQHFEIVEIENPGSALLVGAANMLQSNAQNISFSNGLPAIVNIPIDFERKLLPFQTKIAFLFEDEYTNQVMLKLTKNDNFLYVKQDVEIFILKIRNTIDMEKKRFKIPRIGRMERIPITDVLEIFTTEEEEDTTWYGTKYDLNMVVTDSRVHRVDKSQLSELDENDFKILLSKENVITKEDRTEYIENYESNIPAQEKGDANKYCEQVNFKCICCGKAIQNGDQKHKFTSRTVYRFREAFGDNNIHPGSSCHDCFKIQRNYFDRKRGSKKRK</sequence>
<dbReference type="EMBL" id="GG738853">
    <property type="protein sequence ID" value="EFC47679.1"/>
    <property type="molecule type" value="Genomic_DNA"/>
</dbReference>
<reference evidence="2 3" key="1">
    <citation type="journal article" date="2010" name="Cell">
        <title>The genome of Naegleria gruberi illuminates early eukaryotic versatility.</title>
        <authorList>
            <person name="Fritz-Laylin L.K."/>
            <person name="Prochnik S.E."/>
            <person name="Ginger M.L."/>
            <person name="Dacks J.B."/>
            <person name="Carpenter M.L."/>
            <person name="Field M.C."/>
            <person name="Kuo A."/>
            <person name="Paredez A."/>
            <person name="Chapman J."/>
            <person name="Pham J."/>
            <person name="Shu S."/>
            <person name="Neupane R."/>
            <person name="Cipriano M."/>
            <person name="Mancuso J."/>
            <person name="Tu H."/>
            <person name="Salamov A."/>
            <person name="Lindquist E."/>
            <person name="Shapiro H."/>
            <person name="Lucas S."/>
            <person name="Grigoriev I.V."/>
            <person name="Cande W.Z."/>
            <person name="Fulton C."/>
            <person name="Rokhsar D.S."/>
            <person name="Dawson S.C."/>
        </authorList>
    </citation>
    <scope>NUCLEOTIDE SEQUENCE [LARGE SCALE GENOMIC DNA]</scope>
    <source>
        <strain evidence="2 3">NEG-M</strain>
    </source>
</reference>
<dbReference type="OrthoDB" id="10675341at2759"/>
<feature type="region of interest" description="Disordered" evidence="1">
    <location>
        <begin position="1"/>
        <end position="38"/>
    </location>
</feature>
<keyword evidence="3" id="KW-1185">Reference proteome</keyword>
<dbReference type="InterPro" id="IPR043129">
    <property type="entry name" value="ATPase_NBD"/>
</dbReference>
<dbReference type="VEuPathDB" id="AmoebaDB:NAEGRDRAFT_46869"/>
<dbReference type="InParanoid" id="D2V5N3"/>
<evidence type="ECO:0000313" key="3">
    <source>
        <dbReference type="Proteomes" id="UP000006671"/>
    </source>
</evidence>
<organism evidence="3">
    <name type="scientific">Naegleria gruberi</name>
    <name type="common">Amoeba</name>
    <dbReference type="NCBI Taxonomy" id="5762"/>
    <lineage>
        <taxon>Eukaryota</taxon>
        <taxon>Discoba</taxon>
        <taxon>Heterolobosea</taxon>
        <taxon>Tetramitia</taxon>
        <taxon>Eutetramitia</taxon>
        <taxon>Vahlkampfiidae</taxon>
        <taxon>Naegleria</taxon>
    </lineage>
</organism>
<dbReference type="GeneID" id="8849493"/>
<proteinExistence type="predicted"/>
<dbReference type="SUPFAM" id="SSF53067">
    <property type="entry name" value="Actin-like ATPase domain"/>
    <property type="match status" value="1"/>
</dbReference>
<dbReference type="KEGG" id="ngr:NAEGRDRAFT_46869"/>
<accession>D2V5N3</accession>
<evidence type="ECO:0000256" key="1">
    <source>
        <dbReference type="SAM" id="MobiDB-lite"/>
    </source>
</evidence>
<protein>
    <submittedName>
        <fullName evidence="2">Predicted protein</fullName>
    </submittedName>
</protein>
<gene>
    <name evidence="2" type="ORF">NAEGRDRAFT_46869</name>
</gene>